<evidence type="ECO:0000256" key="1">
    <source>
        <dbReference type="SAM" id="MobiDB-lite"/>
    </source>
</evidence>
<sequence>MIKTRLVTFNQALSTEIHRKSRLDLTLDLDKIQHESNWIFETELSRGSINPRFRFIEMVKFNEIKNHEAFLNLTLSIIMSEKFLQRQRYKPRMKLNNNKKLHDLYPGTTRLTGRPRSNCSD</sequence>
<organism evidence="2 3">
    <name type="scientific">Melipona quadrifasciata</name>
    <dbReference type="NCBI Taxonomy" id="166423"/>
    <lineage>
        <taxon>Eukaryota</taxon>
        <taxon>Metazoa</taxon>
        <taxon>Ecdysozoa</taxon>
        <taxon>Arthropoda</taxon>
        <taxon>Hexapoda</taxon>
        <taxon>Insecta</taxon>
        <taxon>Pterygota</taxon>
        <taxon>Neoptera</taxon>
        <taxon>Endopterygota</taxon>
        <taxon>Hymenoptera</taxon>
        <taxon>Apocrita</taxon>
        <taxon>Aculeata</taxon>
        <taxon>Apoidea</taxon>
        <taxon>Anthophila</taxon>
        <taxon>Apidae</taxon>
        <taxon>Melipona</taxon>
    </lineage>
</organism>
<evidence type="ECO:0000313" key="2">
    <source>
        <dbReference type="EMBL" id="KOX75628.1"/>
    </source>
</evidence>
<feature type="region of interest" description="Disordered" evidence="1">
    <location>
        <begin position="94"/>
        <end position="121"/>
    </location>
</feature>
<evidence type="ECO:0000313" key="3">
    <source>
        <dbReference type="Proteomes" id="UP000053105"/>
    </source>
</evidence>
<reference evidence="2 3" key="1">
    <citation type="submission" date="2015-07" db="EMBL/GenBank/DDBJ databases">
        <title>The genome of Melipona quadrifasciata.</title>
        <authorList>
            <person name="Pan H."/>
            <person name="Kapheim K."/>
        </authorList>
    </citation>
    <scope>NUCLEOTIDE SEQUENCE [LARGE SCALE GENOMIC DNA]</scope>
    <source>
        <strain evidence="2">0111107301</strain>
        <tissue evidence="2">Whole body</tissue>
    </source>
</reference>
<dbReference type="AlphaFoldDB" id="A0A0N1ITQ0"/>
<accession>A0A0N1ITQ0</accession>
<feature type="compositionally biased region" description="Polar residues" evidence="1">
    <location>
        <begin position="109"/>
        <end position="121"/>
    </location>
</feature>
<proteinExistence type="predicted"/>
<dbReference type="Proteomes" id="UP000053105">
    <property type="component" value="Unassembled WGS sequence"/>
</dbReference>
<keyword evidence="3" id="KW-1185">Reference proteome</keyword>
<dbReference type="EMBL" id="KQ435760">
    <property type="protein sequence ID" value="KOX75628.1"/>
    <property type="molecule type" value="Genomic_DNA"/>
</dbReference>
<protein>
    <submittedName>
        <fullName evidence="2">Uncharacterized protein</fullName>
    </submittedName>
</protein>
<name>A0A0N1ITQ0_9HYME</name>
<gene>
    <name evidence="2" type="ORF">WN51_12817</name>
</gene>